<dbReference type="Gramene" id="LPERR06G02320.1">
    <property type="protein sequence ID" value="LPERR06G02320.1"/>
    <property type="gene ID" value="LPERR06G02320"/>
</dbReference>
<dbReference type="Proteomes" id="UP000032180">
    <property type="component" value="Chromosome 6"/>
</dbReference>
<evidence type="ECO:0000259" key="10">
    <source>
        <dbReference type="PROSITE" id="PS51462"/>
    </source>
</evidence>
<dbReference type="Pfam" id="PF09297">
    <property type="entry name" value="Zn_ribbon_NUD"/>
    <property type="match status" value="1"/>
</dbReference>
<organism evidence="11 12">
    <name type="scientific">Leersia perrieri</name>
    <dbReference type="NCBI Taxonomy" id="77586"/>
    <lineage>
        <taxon>Eukaryota</taxon>
        <taxon>Viridiplantae</taxon>
        <taxon>Streptophyta</taxon>
        <taxon>Embryophyta</taxon>
        <taxon>Tracheophyta</taxon>
        <taxon>Spermatophyta</taxon>
        <taxon>Magnoliopsida</taxon>
        <taxon>Liliopsida</taxon>
        <taxon>Poales</taxon>
        <taxon>Poaceae</taxon>
        <taxon>BOP clade</taxon>
        <taxon>Oryzoideae</taxon>
        <taxon>Oryzeae</taxon>
        <taxon>Oryzinae</taxon>
        <taxon>Leersia</taxon>
    </lineage>
</organism>
<comment type="similarity">
    <text evidence="3">Belongs to the Nudix hydrolase family. NudC subfamily.</text>
</comment>
<evidence type="ECO:0000256" key="3">
    <source>
        <dbReference type="ARBA" id="ARBA00009595"/>
    </source>
</evidence>
<feature type="domain" description="Nudix hydrolase" evidence="10">
    <location>
        <begin position="141"/>
        <end position="309"/>
    </location>
</feature>
<evidence type="ECO:0000313" key="12">
    <source>
        <dbReference type="Proteomes" id="UP000032180"/>
    </source>
</evidence>
<evidence type="ECO:0000256" key="8">
    <source>
        <dbReference type="ARBA" id="ARBA00023027"/>
    </source>
</evidence>
<dbReference type="EnsemblPlants" id="LPERR06G02320.1">
    <property type="protein sequence ID" value="LPERR06G02320.1"/>
    <property type="gene ID" value="LPERR06G02320"/>
</dbReference>
<dbReference type="CDD" id="cd03429">
    <property type="entry name" value="NUDIX_NADH_pyrophosphatase_Nudt13"/>
    <property type="match status" value="1"/>
</dbReference>
<dbReference type="GO" id="GO:0005829">
    <property type="term" value="C:cytosol"/>
    <property type="evidence" value="ECO:0007669"/>
    <property type="project" value="TreeGrafter"/>
</dbReference>
<reference evidence="11" key="3">
    <citation type="submission" date="2015-04" db="UniProtKB">
        <authorList>
            <consortium name="EnsemblPlants"/>
        </authorList>
    </citation>
    <scope>IDENTIFICATION</scope>
</reference>
<dbReference type="Pfam" id="PF00293">
    <property type="entry name" value="NUDIX"/>
    <property type="match status" value="1"/>
</dbReference>
<keyword evidence="7" id="KW-0460">Magnesium</keyword>
<dbReference type="eggNOG" id="KOG3084">
    <property type="taxonomic scope" value="Eukaryota"/>
</dbReference>
<evidence type="ECO:0000256" key="9">
    <source>
        <dbReference type="ARBA" id="ARBA00023679"/>
    </source>
</evidence>
<evidence type="ECO:0000256" key="1">
    <source>
        <dbReference type="ARBA" id="ARBA00001946"/>
    </source>
</evidence>
<dbReference type="FunFam" id="3.90.79.10:FF:000040">
    <property type="entry name" value="Nudix hydrolase 19, chloroplastic"/>
    <property type="match status" value="1"/>
</dbReference>
<keyword evidence="12" id="KW-1185">Reference proteome</keyword>
<dbReference type="GO" id="GO:0046872">
    <property type="term" value="F:metal ion binding"/>
    <property type="evidence" value="ECO:0007669"/>
    <property type="project" value="UniProtKB-KW"/>
</dbReference>
<evidence type="ECO:0000256" key="2">
    <source>
        <dbReference type="ARBA" id="ARBA00001947"/>
    </source>
</evidence>
<dbReference type="GO" id="GO:0019677">
    <property type="term" value="P:NAD+ catabolic process"/>
    <property type="evidence" value="ECO:0007669"/>
    <property type="project" value="TreeGrafter"/>
</dbReference>
<dbReference type="InterPro" id="IPR015797">
    <property type="entry name" value="NUDIX_hydrolase-like_dom_sf"/>
</dbReference>
<sequence>MSIHLRAHAFASNPLRGLSASPSPSAAADALRSLLDAAAASAPDASPPHISRILPFRRGRPLARSHDTSSPPSWRLAWLPPARVPVGVPSDAFVFLGAHAEEDGKQAAAYWAVDVSDRDGGEGAGGDGFVDLRTLMVATDWRDKDAMADLAIAGHARALLEWHSTAKFCGACGSRAVPAEAGRRKQCSNESCKKRIYPRVDPVVIMLVIDKENDRALLSRESLEEAVRRETWEETGIEVGEVIYHSSQPWPVGPSTMPCQLMVGFFAYAKSLEIHVDKKELEDAQWHSREDVKNALTFAEYEKAQRTNALKVNQICKGVEKGQSISADLKVESEEPAPMFVPGPYAIAHHLISSWAFEGAPKVPSSFSNL</sequence>
<dbReference type="STRING" id="77586.A0A0D9WLM2"/>
<comment type="catalytic activity">
    <reaction evidence="9">
        <text>a 5'-end NAD(+)-phospho-ribonucleoside in mRNA + H2O = a 5'-end phospho-adenosine-phospho-ribonucleoside in mRNA + beta-nicotinamide D-ribonucleotide + 2 H(+)</text>
        <dbReference type="Rhea" id="RHEA:60876"/>
        <dbReference type="Rhea" id="RHEA-COMP:15698"/>
        <dbReference type="Rhea" id="RHEA-COMP:15719"/>
        <dbReference type="ChEBI" id="CHEBI:14649"/>
        <dbReference type="ChEBI" id="CHEBI:15377"/>
        <dbReference type="ChEBI" id="CHEBI:15378"/>
        <dbReference type="ChEBI" id="CHEBI:144029"/>
        <dbReference type="ChEBI" id="CHEBI:144051"/>
    </reaction>
    <physiologicalReaction direction="left-to-right" evidence="9">
        <dbReference type="Rhea" id="RHEA:60877"/>
    </physiologicalReaction>
</comment>
<dbReference type="HOGENOM" id="CLU_037162_0_2_1"/>
<evidence type="ECO:0000256" key="6">
    <source>
        <dbReference type="ARBA" id="ARBA00022801"/>
    </source>
</evidence>
<dbReference type="InterPro" id="IPR015376">
    <property type="entry name" value="Znr_NADH_PPase"/>
</dbReference>
<proteinExistence type="inferred from homology"/>
<evidence type="ECO:0000313" key="11">
    <source>
        <dbReference type="EnsemblPlants" id="LPERR06G02320.1"/>
    </source>
</evidence>
<dbReference type="PANTHER" id="PTHR42904">
    <property type="entry name" value="NUDIX HYDROLASE, NUDC SUBFAMILY"/>
    <property type="match status" value="1"/>
</dbReference>
<dbReference type="PROSITE" id="PS51462">
    <property type="entry name" value="NUDIX"/>
    <property type="match status" value="1"/>
</dbReference>
<evidence type="ECO:0000256" key="4">
    <source>
        <dbReference type="ARBA" id="ARBA00012381"/>
    </source>
</evidence>
<dbReference type="GO" id="GO:0006742">
    <property type="term" value="P:NADP+ catabolic process"/>
    <property type="evidence" value="ECO:0007669"/>
    <property type="project" value="TreeGrafter"/>
</dbReference>
<comment type="cofactor">
    <cofactor evidence="1">
        <name>Mg(2+)</name>
        <dbReference type="ChEBI" id="CHEBI:18420"/>
    </cofactor>
</comment>
<dbReference type="InterPro" id="IPR050241">
    <property type="entry name" value="NAD-cap_RNA_hydrolase_NudC"/>
</dbReference>
<dbReference type="InterPro" id="IPR015375">
    <property type="entry name" value="NADH_PPase-like_N"/>
</dbReference>
<dbReference type="SUPFAM" id="SSF55811">
    <property type="entry name" value="Nudix"/>
    <property type="match status" value="1"/>
</dbReference>
<comment type="cofactor">
    <cofactor evidence="2">
        <name>Zn(2+)</name>
        <dbReference type="ChEBI" id="CHEBI:29105"/>
    </cofactor>
</comment>
<dbReference type="Gene3D" id="3.90.79.20">
    <property type="match status" value="1"/>
</dbReference>
<dbReference type="InterPro" id="IPR000086">
    <property type="entry name" value="NUDIX_hydrolase_dom"/>
</dbReference>
<dbReference type="GO" id="GO:0005777">
    <property type="term" value="C:peroxisome"/>
    <property type="evidence" value="ECO:0007669"/>
    <property type="project" value="TreeGrafter"/>
</dbReference>
<keyword evidence="8" id="KW-0520">NAD</keyword>
<dbReference type="AlphaFoldDB" id="A0A0D9WLM2"/>
<evidence type="ECO:0000256" key="5">
    <source>
        <dbReference type="ARBA" id="ARBA00022723"/>
    </source>
</evidence>
<dbReference type="PANTHER" id="PTHR42904:SF6">
    <property type="entry name" value="NAD-CAPPED RNA HYDROLASE NUDT12"/>
    <property type="match status" value="1"/>
</dbReference>
<dbReference type="InterPro" id="IPR049734">
    <property type="entry name" value="NudC-like_C"/>
</dbReference>
<dbReference type="Pfam" id="PF09296">
    <property type="entry name" value="NUDIX-like"/>
    <property type="match status" value="1"/>
</dbReference>
<protein>
    <recommendedName>
        <fullName evidence="4">NAD(+) diphosphatase</fullName>
        <ecNumber evidence="4">3.6.1.22</ecNumber>
    </recommendedName>
</protein>
<keyword evidence="5" id="KW-0479">Metal-binding</keyword>
<dbReference type="EC" id="3.6.1.22" evidence="4"/>
<dbReference type="Gene3D" id="3.90.79.10">
    <property type="entry name" value="Nucleoside Triphosphate Pyrophosphohydrolase"/>
    <property type="match status" value="1"/>
</dbReference>
<name>A0A0D9WLM2_9ORYZ</name>
<dbReference type="GO" id="GO:0035529">
    <property type="term" value="F:NADH pyrophosphatase activity"/>
    <property type="evidence" value="ECO:0007669"/>
    <property type="project" value="TreeGrafter"/>
</dbReference>
<reference evidence="11 12" key="1">
    <citation type="submission" date="2012-08" db="EMBL/GenBank/DDBJ databases">
        <title>Oryza genome evolution.</title>
        <authorList>
            <person name="Wing R.A."/>
        </authorList>
    </citation>
    <scope>NUCLEOTIDE SEQUENCE</scope>
</reference>
<reference evidence="12" key="2">
    <citation type="submission" date="2013-12" db="EMBL/GenBank/DDBJ databases">
        <authorList>
            <person name="Yu Y."/>
            <person name="Lee S."/>
            <person name="de Baynast K."/>
            <person name="Wissotski M."/>
            <person name="Liu L."/>
            <person name="Talag J."/>
            <person name="Goicoechea J."/>
            <person name="Angelova A."/>
            <person name="Jetty R."/>
            <person name="Kudrna D."/>
            <person name="Golser W."/>
            <person name="Rivera L."/>
            <person name="Zhang J."/>
            <person name="Wing R."/>
        </authorList>
    </citation>
    <scope>NUCLEOTIDE SEQUENCE</scope>
</reference>
<keyword evidence="6" id="KW-0378">Hydrolase</keyword>
<dbReference type="GO" id="GO:0009507">
    <property type="term" value="C:chloroplast"/>
    <property type="evidence" value="ECO:0007669"/>
    <property type="project" value="EnsemblPlants"/>
</dbReference>
<evidence type="ECO:0000256" key="7">
    <source>
        <dbReference type="ARBA" id="ARBA00022842"/>
    </source>
</evidence>
<accession>A0A0D9WLM2</accession>